<evidence type="ECO:0000313" key="2">
    <source>
        <dbReference type="Proteomes" id="UP000037696"/>
    </source>
</evidence>
<accession>A0A0M8PCS9</accession>
<proteinExistence type="predicted"/>
<dbReference type="EMBL" id="LHQQ01000006">
    <property type="protein sequence ID" value="KOS48277.1"/>
    <property type="molecule type" value="Genomic_DNA"/>
</dbReference>
<protein>
    <submittedName>
        <fullName evidence="1">Uncharacterized protein</fullName>
    </submittedName>
</protein>
<keyword evidence="2" id="KW-1185">Reference proteome</keyword>
<dbReference type="AlphaFoldDB" id="A0A0M8PCS9"/>
<sequence length="74" mass="7927">MASVAVRLGDKFEIELLPCQLERPRTSACCCQAAAMYGTSRPLRLLPPTSPYIAVAIFSKSTAPSLPVSTIACR</sequence>
<organism evidence="1 2">
    <name type="scientific">Penicillium nordicum</name>
    <dbReference type="NCBI Taxonomy" id="229535"/>
    <lineage>
        <taxon>Eukaryota</taxon>
        <taxon>Fungi</taxon>
        <taxon>Dikarya</taxon>
        <taxon>Ascomycota</taxon>
        <taxon>Pezizomycotina</taxon>
        <taxon>Eurotiomycetes</taxon>
        <taxon>Eurotiomycetidae</taxon>
        <taxon>Eurotiales</taxon>
        <taxon>Aspergillaceae</taxon>
        <taxon>Penicillium</taxon>
    </lineage>
</organism>
<gene>
    <name evidence="1" type="ORF">ACN38_g709</name>
</gene>
<name>A0A0M8PCS9_9EURO</name>
<reference evidence="1 2" key="1">
    <citation type="submission" date="2015-08" db="EMBL/GenBank/DDBJ databases">
        <title>Genome sequencing of Penicillium nordicum.</title>
        <authorList>
            <person name="Nguyen H.D."/>
            <person name="Seifert K.A."/>
        </authorList>
    </citation>
    <scope>NUCLEOTIDE SEQUENCE [LARGE SCALE GENOMIC DNA]</scope>
    <source>
        <strain evidence="1 2">DAOMC 185683</strain>
    </source>
</reference>
<evidence type="ECO:0000313" key="1">
    <source>
        <dbReference type="EMBL" id="KOS48277.1"/>
    </source>
</evidence>
<comment type="caution">
    <text evidence="1">The sequence shown here is derived from an EMBL/GenBank/DDBJ whole genome shotgun (WGS) entry which is preliminary data.</text>
</comment>
<dbReference type="Proteomes" id="UP000037696">
    <property type="component" value="Unassembled WGS sequence"/>
</dbReference>